<keyword evidence="1" id="KW-0732">Signal</keyword>
<name>A0A3S8R6Y4_9FLAO</name>
<gene>
    <name evidence="2" type="ORF">D6T69_08280</name>
</gene>
<proteinExistence type="predicted"/>
<accession>A0A3S8R6Y4</accession>
<dbReference type="SUPFAM" id="SSF56935">
    <property type="entry name" value="Porins"/>
    <property type="match status" value="1"/>
</dbReference>
<protein>
    <recommendedName>
        <fullName evidence="4">Outer membrane protein beta-barrel domain-containing protein</fullName>
    </recommendedName>
</protein>
<evidence type="ECO:0008006" key="4">
    <source>
        <dbReference type="Google" id="ProtNLM"/>
    </source>
</evidence>
<organism evidence="2 3">
    <name type="scientific">Tenacibaculum singaporense</name>
    <dbReference type="NCBI Taxonomy" id="2358479"/>
    <lineage>
        <taxon>Bacteria</taxon>
        <taxon>Pseudomonadati</taxon>
        <taxon>Bacteroidota</taxon>
        <taxon>Flavobacteriia</taxon>
        <taxon>Flavobacteriales</taxon>
        <taxon>Flavobacteriaceae</taxon>
        <taxon>Tenacibaculum</taxon>
    </lineage>
</organism>
<reference evidence="2 3" key="1">
    <citation type="submission" date="2018-09" db="EMBL/GenBank/DDBJ databases">
        <title>Insights into the microbiota of Asian seabass (Lates calcarifer) with tenacibaculosis symptoms and description of sp. nov. Tenacibaculum singaporense.</title>
        <authorList>
            <person name="Miyake S."/>
            <person name="Soh M."/>
            <person name="Azman M.N."/>
            <person name="Ngoh S.Y."/>
            <person name="Orban L."/>
        </authorList>
    </citation>
    <scope>NUCLEOTIDE SEQUENCE [LARGE SCALE GENOMIC DNA]</scope>
    <source>
        <strain evidence="2 3">DSM 106434</strain>
    </source>
</reference>
<evidence type="ECO:0000313" key="2">
    <source>
        <dbReference type="EMBL" id="AZJ35518.1"/>
    </source>
</evidence>
<feature type="signal peptide" evidence="1">
    <location>
        <begin position="1"/>
        <end position="20"/>
    </location>
</feature>
<keyword evidence="3" id="KW-1185">Reference proteome</keyword>
<evidence type="ECO:0000313" key="3">
    <source>
        <dbReference type="Proteomes" id="UP000274593"/>
    </source>
</evidence>
<dbReference type="AlphaFoldDB" id="A0A3S8R6Y4"/>
<feature type="chain" id="PRO_5019585868" description="Outer membrane protein beta-barrel domain-containing protein" evidence="1">
    <location>
        <begin position="21"/>
        <end position="821"/>
    </location>
</feature>
<dbReference type="EMBL" id="CP032548">
    <property type="protein sequence ID" value="AZJ35518.1"/>
    <property type="molecule type" value="Genomic_DNA"/>
</dbReference>
<evidence type="ECO:0000256" key="1">
    <source>
        <dbReference type="SAM" id="SignalP"/>
    </source>
</evidence>
<dbReference type="Proteomes" id="UP000274593">
    <property type="component" value="Chromosome"/>
</dbReference>
<dbReference type="KEGG" id="tsig:D6T69_08280"/>
<dbReference type="RefSeq" id="WP_125067295.1">
    <property type="nucleotide sequence ID" value="NZ_CP032548.1"/>
</dbReference>
<sequence length="821" mass="94414">MNSKKNTLLLFLLSPLFIFSQNLDKIGKSPLFKVTGGVGVNTVYYNGNSNREPFTYFLSGNVNLNVSDIYNIPVSFSYSNSKFQANTPFTFNRLSIHPSYKWVTAHVGDVNMSFSPYTLNGHQFTGVGFDLSPKDKLKISLMYGRLLKEREFSEDNLNGEANYKRIGYGIKASYKFDKLTAGVIFFRAKDDIESLNNPIPIEKDVLPKDNTVISFNTELDFFKDLKLKGEVALSALTEDTRVEGESNHFASFLLSSNPTTQYYKAYNLNFVYKVGRGAIGLGYELIDPNYRTLGGYFFNNDLENLTVNASQTIFKDKLSINLNAGLQNDDIDNTKATRLSRLVSSINLGYNASEKLNVSAGYSNFQSYTNIKNQFDFINGVSQIEEELDQDNISQISQNANVNVNYTLEETPSTRQNLNFSLSFQDAVNKIGDEVREEDTSSFYNFTGAYTIGYPDSDLMISGAINASYSELGITDENLIFGPTISATKGFLEKKLKLNGSLSYNESIINGDREGQVTNLRTGARYVYHKRHNFNLNGLLQLRSSTNISNNSITVTFGYTYDFGIFNSKNIKFKRKPKAKKEKKVKKIKKPIRFIYKDSLYEGTIPEISFRIKELIESKSFNDVPKKISKKLQDERIQIAKEKSNRVYKIKAIQLLDDIYKSKEYLKDYNELIYQALIGVYKSAVYLDYPTEQDYLKNKKEIRKHVLWYKTLKERATYPETLQIEFNKMNQVLRRSHKKLLVHRWIVSKIEEYETLKRVKEDTGVLRKFREANASKIYKMFKMSEKKKKIKLYLQGLVIEFLAKESEKHIDESQYELKYMD</sequence>